<dbReference type="Pfam" id="PF03884">
    <property type="entry name" value="YacG"/>
    <property type="match status" value="1"/>
</dbReference>
<dbReference type="Proteomes" id="UP000001880">
    <property type="component" value="Chromosome"/>
</dbReference>
<keyword evidence="2" id="KW-0862">Zinc</keyword>
<gene>
    <name evidence="4" type="ordered locus">Hoch_0513</name>
</gene>
<evidence type="ECO:0000256" key="1">
    <source>
        <dbReference type="ARBA" id="ARBA00022723"/>
    </source>
</evidence>
<dbReference type="Gene3D" id="3.30.50.10">
    <property type="entry name" value="Erythroid Transcription Factor GATA-1, subunit A"/>
    <property type="match status" value="1"/>
</dbReference>
<reference evidence="4 5" key="1">
    <citation type="journal article" date="2010" name="Stand. Genomic Sci.">
        <title>Complete genome sequence of Haliangium ochraceum type strain (SMP-2).</title>
        <authorList>
            <consortium name="US DOE Joint Genome Institute (JGI-PGF)"/>
            <person name="Ivanova N."/>
            <person name="Daum C."/>
            <person name="Lang E."/>
            <person name="Abt B."/>
            <person name="Kopitz M."/>
            <person name="Saunders E."/>
            <person name="Lapidus A."/>
            <person name="Lucas S."/>
            <person name="Glavina Del Rio T."/>
            <person name="Nolan M."/>
            <person name="Tice H."/>
            <person name="Copeland A."/>
            <person name="Cheng J.F."/>
            <person name="Chen F."/>
            <person name="Bruce D."/>
            <person name="Goodwin L."/>
            <person name="Pitluck S."/>
            <person name="Mavromatis K."/>
            <person name="Pati A."/>
            <person name="Mikhailova N."/>
            <person name="Chen A."/>
            <person name="Palaniappan K."/>
            <person name="Land M."/>
            <person name="Hauser L."/>
            <person name="Chang Y.J."/>
            <person name="Jeffries C.D."/>
            <person name="Detter J.C."/>
            <person name="Brettin T."/>
            <person name="Rohde M."/>
            <person name="Goker M."/>
            <person name="Bristow J."/>
            <person name="Markowitz V."/>
            <person name="Eisen J.A."/>
            <person name="Hugenholtz P."/>
            <person name="Kyrpides N.C."/>
            <person name="Klenk H.P."/>
        </authorList>
    </citation>
    <scope>NUCLEOTIDE SEQUENCE [LARGE SCALE GENOMIC DNA]</scope>
    <source>
        <strain evidence="5">DSM 14365 / CIP 107738 / JCM 11303 / AJ 13395 / SMP-2</strain>
    </source>
</reference>
<protein>
    <submittedName>
        <fullName evidence="4">Uncharacterized protein</fullName>
    </submittedName>
</protein>
<dbReference type="InterPro" id="IPR013088">
    <property type="entry name" value="Znf_NHR/GATA"/>
</dbReference>
<dbReference type="GO" id="GO:0008270">
    <property type="term" value="F:zinc ion binding"/>
    <property type="evidence" value="ECO:0007669"/>
    <property type="project" value="InterPro"/>
</dbReference>
<evidence type="ECO:0000313" key="4">
    <source>
        <dbReference type="EMBL" id="ACY13152.1"/>
    </source>
</evidence>
<dbReference type="PANTHER" id="PTHR36150">
    <property type="entry name" value="DNA GYRASE INHIBITOR YACG"/>
    <property type="match status" value="1"/>
</dbReference>
<dbReference type="SUPFAM" id="SSF57716">
    <property type="entry name" value="Glucocorticoid receptor-like (DNA-binding domain)"/>
    <property type="match status" value="1"/>
</dbReference>
<dbReference type="HOGENOM" id="CLU_178280_2_0_7"/>
<dbReference type="KEGG" id="hoh:Hoch_0513"/>
<feature type="compositionally biased region" description="Gly residues" evidence="3">
    <location>
        <begin position="72"/>
        <end position="82"/>
    </location>
</feature>
<dbReference type="InterPro" id="IPR005584">
    <property type="entry name" value="DNA_gyrase_inhibitor_YacG"/>
</dbReference>
<keyword evidence="5" id="KW-1185">Reference proteome</keyword>
<dbReference type="HAMAP" id="MF_00649">
    <property type="entry name" value="DNA_gyrase_inhibitor_YacG"/>
    <property type="match status" value="1"/>
</dbReference>
<organism evidence="4 5">
    <name type="scientific">Haliangium ochraceum (strain DSM 14365 / JCM 11303 / SMP-2)</name>
    <dbReference type="NCBI Taxonomy" id="502025"/>
    <lineage>
        <taxon>Bacteria</taxon>
        <taxon>Pseudomonadati</taxon>
        <taxon>Myxococcota</taxon>
        <taxon>Polyangia</taxon>
        <taxon>Haliangiales</taxon>
        <taxon>Kofleriaceae</taxon>
        <taxon>Haliangium</taxon>
    </lineage>
</organism>
<sequence length="82" mass="8698">MTTMSKSSKNKSVSKSATPCIVCNEPALPRPDNAAHPFCSPRCQMVDLGRWLDGDYCIPGEPLEDISSEPEGGSGGGFGFPH</sequence>
<accession>D0LKB8</accession>
<evidence type="ECO:0000313" key="5">
    <source>
        <dbReference type="Proteomes" id="UP000001880"/>
    </source>
</evidence>
<evidence type="ECO:0000256" key="3">
    <source>
        <dbReference type="SAM" id="MobiDB-lite"/>
    </source>
</evidence>
<dbReference type="GO" id="GO:0006355">
    <property type="term" value="P:regulation of DNA-templated transcription"/>
    <property type="evidence" value="ECO:0007669"/>
    <property type="project" value="InterPro"/>
</dbReference>
<name>D0LKB8_HALO1</name>
<dbReference type="AlphaFoldDB" id="D0LKB8"/>
<proteinExistence type="inferred from homology"/>
<dbReference type="STRING" id="502025.Hoch_0513"/>
<keyword evidence="1" id="KW-0479">Metal-binding</keyword>
<dbReference type="EMBL" id="CP001804">
    <property type="protein sequence ID" value="ACY13152.1"/>
    <property type="molecule type" value="Genomic_DNA"/>
</dbReference>
<dbReference type="PANTHER" id="PTHR36150:SF1">
    <property type="entry name" value="DNA GYRASE INHIBITOR YACG"/>
    <property type="match status" value="1"/>
</dbReference>
<dbReference type="eggNOG" id="COG3024">
    <property type="taxonomic scope" value="Bacteria"/>
</dbReference>
<evidence type="ECO:0000256" key="2">
    <source>
        <dbReference type="ARBA" id="ARBA00022833"/>
    </source>
</evidence>
<feature type="region of interest" description="Disordered" evidence="3">
    <location>
        <begin position="62"/>
        <end position="82"/>
    </location>
</feature>